<keyword evidence="3" id="KW-0813">Transport</keyword>
<protein>
    <recommendedName>
        <fullName evidence="9">Neurotransmitter-gated ion-channel transmembrane domain-containing protein</fullName>
    </recommendedName>
</protein>
<dbReference type="InterPro" id="IPR006029">
    <property type="entry name" value="Neurotrans-gated_channel_TM"/>
</dbReference>
<dbReference type="InterPro" id="IPR036719">
    <property type="entry name" value="Neuro-gated_channel_TM_sf"/>
</dbReference>
<comment type="subcellular location">
    <subcellularLocation>
        <location evidence="2">Cell membrane</location>
    </subcellularLocation>
    <subcellularLocation>
        <location evidence="1">Membrane</location>
        <topology evidence="1">Multi-pass membrane protein</topology>
    </subcellularLocation>
</comment>
<evidence type="ECO:0000256" key="1">
    <source>
        <dbReference type="ARBA" id="ARBA00004141"/>
    </source>
</evidence>
<proteinExistence type="predicted"/>
<feature type="domain" description="Neurotransmitter-gated ion-channel transmembrane" evidence="9">
    <location>
        <begin position="107"/>
        <end position="219"/>
    </location>
</feature>
<evidence type="ECO:0000256" key="5">
    <source>
        <dbReference type="ARBA" id="ARBA00023065"/>
    </source>
</evidence>
<organism evidence="10 11">
    <name type="scientific">Dendroctonus ponderosae</name>
    <name type="common">Mountain pine beetle</name>
    <dbReference type="NCBI Taxonomy" id="77166"/>
    <lineage>
        <taxon>Eukaryota</taxon>
        <taxon>Metazoa</taxon>
        <taxon>Ecdysozoa</taxon>
        <taxon>Arthropoda</taxon>
        <taxon>Hexapoda</taxon>
        <taxon>Insecta</taxon>
        <taxon>Pterygota</taxon>
        <taxon>Neoptera</taxon>
        <taxon>Endopterygota</taxon>
        <taxon>Coleoptera</taxon>
        <taxon>Polyphaga</taxon>
        <taxon>Cucujiformia</taxon>
        <taxon>Curculionidae</taxon>
        <taxon>Scolytinae</taxon>
        <taxon>Dendroctonus</taxon>
    </lineage>
</organism>
<dbReference type="Gene3D" id="1.20.58.390">
    <property type="entry name" value="Neurotransmitter-gated ion-channel transmembrane domain"/>
    <property type="match status" value="1"/>
</dbReference>
<dbReference type="GO" id="GO:0004890">
    <property type="term" value="F:GABA-A receptor activity"/>
    <property type="evidence" value="ECO:0007669"/>
    <property type="project" value="UniProtKB-ARBA"/>
</dbReference>
<dbReference type="STRING" id="77166.U4UEF3"/>
<accession>U4UEF3</accession>
<dbReference type="InterPro" id="IPR036734">
    <property type="entry name" value="Neur_chan_lig-bd_sf"/>
</dbReference>
<gene>
    <name evidence="10" type="ORF">D910_05692</name>
</gene>
<dbReference type="Proteomes" id="UP000030742">
    <property type="component" value="Unassembled WGS sequence"/>
</dbReference>
<evidence type="ECO:0000259" key="9">
    <source>
        <dbReference type="Pfam" id="PF02932"/>
    </source>
</evidence>
<dbReference type="AlphaFoldDB" id="U4UEF3"/>
<evidence type="ECO:0000256" key="6">
    <source>
        <dbReference type="ARBA" id="ARBA00023136"/>
    </source>
</evidence>
<dbReference type="PRINTS" id="PR00253">
    <property type="entry name" value="GABAARECEPTR"/>
</dbReference>
<feature type="transmembrane region" description="Helical" evidence="8">
    <location>
        <begin position="103"/>
        <end position="122"/>
    </location>
</feature>
<dbReference type="PROSITE" id="PS00236">
    <property type="entry name" value="NEUROTR_ION_CHANNEL"/>
    <property type="match status" value="1"/>
</dbReference>
<keyword evidence="8" id="KW-1133">Transmembrane helix</keyword>
<dbReference type="OrthoDB" id="8175758at2759"/>
<evidence type="ECO:0000256" key="2">
    <source>
        <dbReference type="ARBA" id="ARBA00004236"/>
    </source>
</evidence>
<keyword evidence="7" id="KW-0407">Ion channel</keyword>
<keyword evidence="6 8" id="KW-0472">Membrane</keyword>
<dbReference type="Pfam" id="PF02932">
    <property type="entry name" value="Neur_chan_memb"/>
    <property type="match status" value="1"/>
</dbReference>
<evidence type="ECO:0000256" key="7">
    <source>
        <dbReference type="ARBA" id="ARBA00023303"/>
    </source>
</evidence>
<keyword evidence="4" id="KW-1003">Cell membrane</keyword>
<sequence>MHAIVACQMEFYHYPMDTQVCPVSVESCTFGAGQLTTLNVLFVQQQEDAPAVVRTRRHHQSRAEVVAVQHSTTAAVVRKDRLYGREKRLVVLLKFERQIGHHLIQTFAPSTLVVVLSWFSFWLDLDAIPARVTLLVTCLLTLVTMFTGLRTDIPAVAYVKALDLWMAGCMVFVFASLGEFVIVKVLQGKYSLLKQKEAERVMVTAITPWTNEISAKKRNSTIGKSGWLTLYWKTDKGKVKITWQEIDRISRIVFPVLFSLFSAVYWTILIVGSRYVHHPAEH</sequence>
<name>U4UEF3_DENPD</name>
<evidence type="ECO:0000256" key="4">
    <source>
        <dbReference type="ARBA" id="ARBA00022475"/>
    </source>
</evidence>
<dbReference type="GO" id="GO:0099095">
    <property type="term" value="F:ligand-gated monoatomic anion channel activity"/>
    <property type="evidence" value="ECO:0007669"/>
    <property type="project" value="UniProtKB-ARBA"/>
</dbReference>
<keyword evidence="8" id="KW-0812">Transmembrane</keyword>
<feature type="transmembrane region" description="Helical" evidence="8">
    <location>
        <begin position="161"/>
        <end position="183"/>
    </location>
</feature>
<evidence type="ECO:0000256" key="3">
    <source>
        <dbReference type="ARBA" id="ARBA00022448"/>
    </source>
</evidence>
<dbReference type="InterPro" id="IPR018000">
    <property type="entry name" value="Neurotransmitter_ion_chnl_CS"/>
</dbReference>
<feature type="transmembrane region" description="Helical" evidence="8">
    <location>
        <begin position="128"/>
        <end position="149"/>
    </location>
</feature>
<dbReference type="InterPro" id="IPR006028">
    <property type="entry name" value="GABAA/Glycine_rcpt"/>
</dbReference>
<dbReference type="GO" id="GO:0005886">
    <property type="term" value="C:plasma membrane"/>
    <property type="evidence" value="ECO:0007669"/>
    <property type="project" value="UniProtKB-SubCell"/>
</dbReference>
<keyword evidence="5" id="KW-0406">Ion transport</keyword>
<evidence type="ECO:0000313" key="10">
    <source>
        <dbReference type="EMBL" id="ERL88305.1"/>
    </source>
</evidence>
<dbReference type="GO" id="GO:0005254">
    <property type="term" value="F:chloride channel activity"/>
    <property type="evidence" value="ECO:0007669"/>
    <property type="project" value="UniProtKB-ARBA"/>
</dbReference>
<dbReference type="GO" id="GO:0022824">
    <property type="term" value="F:transmitter-gated monoatomic ion channel activity"/>
    <property type="evidence" value="ECO:0007669"/>
    <property type="project" value="UniProtKB-ARBA"/>
</dbReference>
<evidence type="ECO:0000256" key="8">
    <source>
        <dbReference type="SAM" id="Phobius"/>
    </source>
</evidence>
<evidence type="ECO:0000313" key="11">
    <source>
        <dbReference type="Proteomes" id="UP000030742"/>
    </source>
</evidence>
<dbReference type="EMBL" id="KB632050">
    <property type="protein sequence ID" value="ERL88305.1"/>
    <property type="molecule type" value="Genomic_DNA"/>
</dbReference>
<reference evidence="10 11" key="1">
    <citation type="journal article" date="2013" name="Genome Biol.">
        <title>Draft genome of the mountain pine beetle, Dendroctonus ponderosae Hopkins, a major forest pest.</title>
        <authorList>
            <person name="Keeling C.I."/>
            <person name="Yuen M.M."/>
            <person name="Liao N.Y."/>
            <person name="Docking T.R."/>
            <person name="Chan S.K."/>
            <person name="Taylor G.A."/>
            <person name="Palmquist D.L."/>
            <person name="Jackman S.D."/>
            <person name="Nguyen A."/>
            <person name="Li M."/>
            <person name="Henderson H."/>
            <person name="Janes J.K."/>
            <person name="Zhao Y."/>
            <person name="Pandoh P."/>
            <person name="Moore R."/>
            <person name="Sperling F.A."/>
            <person name="Huber D.P."/>
            <person name="Birol I."/>
            <person name="Jones S.J."/>
            <person name="Bohlmann J."/>
        </authorList>
    </citation>
    <scope>NUCLEOTIDE SEQUENCE</scope>
</reference>
<dbReference type="InterPro" id="IPR006201">
    <property type="entry name" value="Neur_channel"/>
</dbReference>
<dbReference type="FunFam" id="1.20.58.390:FF:000032">
    <property type="entry name" value="gamma-aminobutyric acid receptor subunit epsilon"/>
    <property type="match status" value="1"/>
</dbReference>
<dbReference type="Gene3D" id="2.70.170.10">
    <property type="entry name" value="Neurotransmitter-gated ion-channel ligand-binding domain"/>
    <property type="match status" value="1"/>
</dbReference>
<dbReference type="SUPFAM" id="SSF90112">
    <property type="entry name" value="Neurotransmitter-gated ion-channel transmembrane pore"/>
    <property type="match status" value="1"/>
</dbReference>
<feature type="transmembrane region" description="Helical" evidence="8">
    <location>
        <begin position="252"/>
        <end position="272"/>
    </location>
</feature>
<dbReference type="PANTHER" id="PTHR18945">
    <property type="entry name" value="NEUROTRANSMITTER GATED ION CHANNEL"/>
    <property type="match status" value="1"/>
</dbReference>
<dbReference type="InterPro" id="IPR038050">
    <property type="entry name" value="Neuro_actylchol_rec"/>
</dbReference>
<dbReference type="CDD" id="cd19049">
    <property type="entry name" value="LGIC_TM_anion"/>
    <property type="match status" value="1"/>
</dbReference>
<dbReference type="SUPFAM" id="SSF63712">
    <property type="entry name" value="Nicotinic receptor ligand binding domain-like"/>
    <property type="match status" value="1"/>
</dbReference>